<dbReference type="EMBL" id="CM039428">
    <property type="protein sequence ID" value="KAI4351282.1"/>
    <property type="molecule type" value="Genomic_DNA"/>
</dbReference>
<protein>
    <submittedName>
        <fullName evidence="1">Uncharacterized protein</fullName>
    </submittedName>
</protein>
<sequence length="246" mass="27786">MKCEFLLALFFVGVLSCAGQEYSKVDSFKISLIWPNSYCLTNDHDCRPSVPQYFTINGLWAVGSDGEVMENCKTGYYLTDKIITTNKVDLLKFWPDLSTYNFQDSKKLWKSQWETYGSCAADLMLAEGYISKAMNLRQSHNLYQILTNAGIVANGSSYKADRVLTAIRKSTKFMVDIVCETDRVGNVYLSEVIQCLDNHGKEFVDCENKANNCDKDPIFPDPLFTSAAVKARRNASPMKRVTKIHA</sequence>
<organism evidence="1 2">
    <name type="scientific">Bauhinia variegata</name>
    <name type="common">Purple orchid tree</name>
    <name type="synonym">Phanera variegata</name>
    <dbReference type="NCBI Taxonomy" id="167791"/>
    <lineage>
        <taxon>Eukaryota</taxon>
        <taxon>Viridiplantae</taxon>
        <taxon>Streptophyta</taxon>
        <taxon>Embryophyta</taxon>
        <taxon>Tracheophyta</taxon>
        <taxon>Spermatophyta</taxon>
        <taxon>Magnoliopsida</taxon>
        <taxon>eudicotyledons</taxon>
        <taxon>Gunneridae</taxon>
        <taxon>Pentapetalae</taxon>
        <taxon>rosids</taxon>
        <taxon>fabids</taxon>
        <taxon>Fabales</taxon>
        <taxon>Fabaceae</taxon>
        <taxon>Cercidoideae</taxon>
        <taxon>Cercideae</taxon>
        <taxon>Bauhiniinae</taxon>
        <taxon>Bauhinia</taxon>
    </lineage>
</organism>
<dbReference type="Proteomes" id="UP000828941">
    <property type="component" value="Chromosome 3"/>
</dbReference>
<evidence type="ECO:0000313" key="1">
    <source>
        <dbReference type="EMBL" id="KAI4351282.1"/>
    </source>
</evidence>
<reference evidence="1 2" key="1">
    <citation type="journal article" date="2022" name="DNA Res.">
        <title>Chromosomal-level genome assembly of the orchid tree Bauhinia variegata (Leguminosae; Cercidoideae) supports the allotetraploid origin hypothesis of Bauhinia.</title>
        <authorList>
            <person name="Zhong Y."/>
            <person name="Chen Y."/>
            <person name="Zheng D."/>
            <person name="Pang J."/>
            <person name="Liu Y."/>
            <person name="Luo S."/>
            <person name="Meng S."/>
            <person name="Qian L."/>
            <person name="Wei D."/>
            <person name="Dai S."/>
            <person name="Zhou R."/>
        </authorList>
    </citation>
    <scope>NUCLEOTIDE SEQUENCE [LARGE SCALE GENOMIC DNA]</scope>
    <source>
        <strain evidence="1">BV-YZ2020</strain>
    </source>
</reference>
<keyword evidence="2" id="KW-1185">Reference proteome</keyword>
<gene>
    <name evidence="1" type="ORF">L6164_005658</name>
</gene>
<accession>A0ACB9PRB4</accession>
<comment type="caution">
    <text evidence="1">The sequence shown here is derived from an EMBL/GenBank/DDBJ whole genome shotgun (WGS) entry which is preliminary data.</text>
</comment>
<evidence type="ECO:0000313" key="2">
    <source>
        <dbReference type="Proteomes" id="UP000828941"/>
    </source>
</evidence>
<name>A0ACB9PRB4_BAUVA</name>
<proteinExistence type="predicted"/>